<reference evidence="1" key="1">
    <citation type="journal article" date="2014" name="Front. Microbiol.">
        <title>High frequency of phylogenetically diverse reductive dehalogenase-homologous genes in deep subseafloor sedimentary metagenomes.</title>
        <authorList>
            <person name="Kawai M."/>
            <person name="Futagami T."/>
            <person name="Toyoda A."/>
            <person name="Takaki Y."/>
            <person name="Nishi S."/>
            <person name="Hori S."/>
            <person name="Arai W."/>
            <person name="Tsubouchi T."/>
            <person name="Morono Y."/>
            <person name="Uchiyama I."/>
            <person name="Ito T."/>
            <person name="Fujiyama A."/>
            <person name="Inagaki F."/>
            <person name="Takami H."/>
        </authorList>
    </citation>
    <scope>NUCLEOTIDE SEQUENCE</scope>
    <source>
        <strain evidence="1">Expedition CK06-06</strain>
    </source>
</reference>
<proteinExistence type="predicted"/>
<evidence type="ECO:0000313" key="1">
    <source>
        <dbReference type="EMBL" id="GAH28269.1"/>
    </source>
</evidence>
<organism evidence="1">
    <name type="scientific">marine sediment metagenome</name>
    <dbReference type="NCBI Taxonomy" id="412755"/>
    <lineage>
        <taxon>unclassified sequences</taxon>
        <taxon>metagenomes</taxon>
        <taxon>ecological metagenomes</taxon>
    </lineage>
</organism>
<sequence length="85" mass="9583">MPANLAFLRLYYSVREEVLESGMWYFNATAGSTLNTLVAREFVDEFYGRMNAFNAVLGAGTRIYAVEGNWPLQDGAGPFSYQRTQ</sequence>
<accession>X1FFU0</accession>
<name>X1FFU0_9ZZZZ</name>
<dbReference type="AlphaFoldDB" id="X1FFU0"/>
<gene>
    <name evidence="1" type="ORF">S01H4_65719</name>
</gene>
<dbReference type="EMBL" id="BART01040328">
    <property type="protein sequence ID" value="GAH28269.1"/>
    <property type="molecule type" value="Genomic_DNA"/>
</dbReference>
<protein>
    <submittedName>
        <fullName evidence="1">Uncharacterized protein</fullName>
    </submittedName>
</protein>
<comment type="caution">
    <text evidence="1">The sequence shown here is derived from an EMBL/GenBank/DDBJ whole genome shotgun (WGS) entry which is preliminary data.</text>
</comment>
<feature type="non-terminal residue" evidence="1">
    <location>
        <position position="85"/>
    </location>
</feature>